<dbReference type="AlphaFoldDB" id="A0A975U8X6"/>
<keyword evidence="3" id="KW-1185">Reference proteome</keyword>
<feature type="signal peptide" evidence="1">
    <location>
        <begin position="1"/>
        <end position="15"/>
    </location>
</feature>
<feature type="chain" id="PRO_5037262826" evidence="1">
    <location>
        <begin position="16"/>
        <end position="112"/>
    </location>
</feature>
<sequence>MVGALLLSISLPSLAGTLTTTNYVVTITSHCEEGQVACDNVTYHGRSKRSAEEIELTGETMHLLCGDKKTPCRFLGYHFQNKGYEYQVFDSGVLRVKHKGKLVVDERGQWKY</sequence>
<dbReference type="KEGG" id="vos:KNV97_01135"/>
<reference evidence="2" key="1">
    <citation type="submission" date="2021-06" db="EMBL/GenBank/DDBJ databases">
        <title>Vibrio nov. sp., novel gut bacterium isolated from Yellow Sea oyster.</title>
        <authorList>
            <person name="Muhammad N."/>
            <person name="Nguyen T.H."/>
            <person name="Lee Y.-J."/>
            <person name="Ko J."/>
            <person name="Kim S.-G."/>
        </authorList>
    </citation>
    <scope>NUCLEOTIDE SEQUENCE</scope>
    <source>
        <strain evidence="2">OG9-811</strain>
    </source>
</reference>
<name>A0A975U8X6_9VIBR</name>
<dbReference type="Proteomes" id="UP000694232">
    <property type="component" value="Chromosome 2"/>
</dbReference>
<evidence type="ECO:0000256" key="1">
    <source>
        <dbReference type="SAM" id="SignalP"/>
    </source>
</evidence>
<dbReference type="EMBL" id="CP076642">
    <property type="protein sequence ID" value="QXO16511.1"/>
    <property type="molecule type" value="Genomic_DNA"/>
</dbReference>
<keyword evidence="1" id="KW-0732">Signal</keyword>
<accession>A0A975U8X6</accession>
<gene>
    <name evidence="2" type="ORF">KNV97_01135</name>
</gene>
<protein>
    <submittedName>
        <fullName evidence="2">Uncharacterized protein</fullName>
    </submittedName>
</protein>
<proteinExistence type="predicted"/>
<evidence type="ECO:0000313" key="2">
    <source>
        <dbReference type="EMBL" id="QXO16511.1"/>
    </source>
</evidence>
<organism evidence="2 3">
    <name type="scientific">Vibrio ostreae</name>
    <dbReference type="NCBI Taxonomy" id="2841925"/>
    <lineage>
        <taxon>Bacteria</taxon>
        <taxon>Pseudomonadati</taxon>
        <taxon>Pseudomonadota</taxon>
        <taxon>Gammaproteobacteria</taxon>
        <taxon>Vibrionales</taxon>
        <taxon>Vibrionaceae</taxon>
        <taxon>Vibrio</taxon>
    </lineage>
</organism>
<evidence type="ECO:0000313" key="3">
    <source>
        <dbReference type="Proteomes" id="UP000694232"/>
    </source>
</evidence>